<comment type="pathway">
    <text evidence="1 7">Pyrimidine metabolism; UMP biosynthesis via de novo pathway; (S)-dihydroorotate from bicarbonate: step 2/3.</text>
</comment>
<feature type="binding site" evidence="7">
    <location>
        <position position="50"/>
    </location>
    <ligand>
        <name>carbamoyl phosphate</name>
        <dbReference type="ChEBI" id="CHEBI:58228"/>
    </ligand>
</feature>
<keyword evidence="3 7" id="KW-0808">Transferase</keyword>
<comment type="function">
    <text evidence="5 7">Catalyzes the condensation of carbamoyl phosphate and aspartate to form carbamoyl aspartate and inorganic phosphate, the committed step in the de novo pyrimidine nucleotide biosynthesis pathway.</text>
</comment>
<dbReference type="Proteomes" id="UP000223828">
    <property type="component" value="Unassembled WGS sequence"/>
</dbReference>
<evidence type="ECO:0000313" key="11">
    <source>
        <dbReference type="EMBL" id="UQW80658.1"/>
    </source>
</evidence>
<evidence type="ECO:0000256" key="2">
    <source>
        <dbReference type="ARBA" id="ARBA00008896"/>
    </source>
</evidence>
<feature type="binding site" evidence="7">
    <location>
        <position position="127"/>
    </location>
    <ligand>
        <name>carbamoyl phosphate</name>
        <dbReference type="ChEBI" id="CHEBI:58228"/>
    </ligand>
</feature>
<feature type="binding site" evidence="7">
    <location>
        <position position="78"/>
    </location>
    <ligand>
        <name>L-aspartate</name>
        <dbReference type="ChEBI" id="CHEBI:29991"/>
    </ligand>
</feature>
<evidence type="ECO:0000256" key="7">
    <source>
        <dbReference type="HAMAP-Rule" id="MF_00001"/>
    </source>
</evidence>
<dbReference type="FunFam" id="3.40.50.1370:FF:000011">
    <property type="entry name" value="Aspartate carbamoyltransferase"/>
    <property type="match status" value="1"/>
</dbReference>
<feature type="binding site" evidence="7">
    <location>
        <position position="160"/>
    </location>
    <ligand>
        <name>L-aspartate</name>
        <dbReference type="ChEBI" id="CHEBI:29991"/>
    </ligand>
</feature>
<feature type="binding site" evidence="7">
    <location>
        <position position="254"/>
    </location>
    <ligand>
        <name>carbamoyl phosphate</name>
        <dbReference type="ChEBI" id="CHEBI:58228"/>
    </ligand>
</feature>
<dbReference type="GO" id="GO:0016597">
    <property type="term" value="F:amino acid binding"/>
    <property type="evidence" value="ECO:0007669"/>
    <property type="project" value="InterPro"/>
</dbReference>
<reference evidence="12" key="2">
    <citation type="submission" date="2017-10" db="EMBL/GenBank/DDBJ databases">
        <title>Staphylococcus edaphicus sp. nov., isolated in Antarctica, harbouring mecC gene and genomic islands essential in adaptation to extreme environment.</title>
        <authorList>
            <person name="Pantucek R."/>
            <person name="Sedlacek I."/>
            <person name="Indrakova A."/>
            <person name="Vrbovska V."/>
            <person name="Maslanova I."/>
            <person name="Kovarovic V."/>
            <person name="Svec P."/>
            <person name="Kralova S."/>
            <person name="Kristofova L."/>
            <person name="Keklakova J."/>
            <person name="Petras P."/>
            <person name="Doskar J."/>
        </authorList>
    </citation>
    <scope>NUCLEOTIDE SEQUENCE [LARGE SCALE GENOMIC DNA]</scope>
    <source>
        <strain evidence="12">CCM 5085</strain>
    </source>
</reference>
<dbReference type="GO" id="GO:0006520">
    <property type="term" value="P:amino acid metabolic process"/>
    <property type="evidence" value="ECO:0007669"/>
    <property type="project" value="InterPro"/>
</dbReference>
<dbReference type="HAMAP" id="MF_00001">
    <property type="entry name" value="Asp_carb_tr"/>
    <property type="match status" value="1"/>
</dbReference>
<comment type="subunit">
    <text evidence="7">Heterododecamer (2C3:3R2) of six catalytic PyrB chains organized as two trimers (C3), and six regulatory PyrI chains organized as three dimers (R2).</text>
</comment>
<sequence>MDNLLSMEYLNTTEIYKLIQRASAFKNGDVTPCSFDDKFVANLFFENSTRTKSSFLVAEQKLGLKLIDFETSTSSVQKGESLYDTCKTLEQIGADVLVIRHSQTTYYDDLENLNIPIINAGDGSGQHPTQSLLDIMTIYEEYKSFDGLNILICGDVKNSRVAKSNYQSLTALGANVMFSSPDEWKDETLEAPYVDIDKVIDHIDIVMLLRVQHERHDDSEVSDFEVSQYHEHFGLTQSRYDLLKDHAIIMHPAPVNRDVEIKGSLVEAPKSRIFKQMENGMYMRMAVIDHILQREGATAK</sequence>
<dbReference type="NCBIfam" id="NF002032">
    <property type="entry name" value="PRK00856.1"/>
    <property type="match status" value="1"/>
</dbReference>
<dbReference type="GO" id="GO:0004070">
    <property type="term" value="F:aspartate carbamoyltransferase activity"/>
    <property type="evidence" value="ECO:0007669"/>
    <property type="project" value="UniProtKB-UniRule"/>
</dbReference>
<reference evidence="10" key="3">
    <citation type="submission" date="2017-10" db="EMBL/GenBank/DDBJ databases">
        <authorList>
            <person name="Vrbovska V."/>
            <person name="Kovarovic V."/>
            <person name="Indrakova A."/>
        </authorList>
    </citation>
    <scope>NUCLEOTIDE SEQUENCE</scope>
    <source>
        <strain evidence="10">CCM 8730</strain>
    </source>
</reference>
<dbReference type="Proteomes" id="UP001056588">
    <property type="component" value="Chromosome"/>
</dbReference>
<dbReference type="RefSeq" id="WP_099089358.1">
    <property type="nucleotide sequence ID" value="NZ_CP093217.1"/>
</dbReference>
<dbReference type="SUPFAM" id="SSF53671">
    <property type="entry name" value="Aspartate/ornithine carbamoyltransferase"/>
    <property type="match status" value="1"/>
</dbReference>
<feature type="binding site" evidence="7">
    <location>
        <position position="210"/>
    </location>
    <ligand>
        <name>L-aspartate</name>
        <dbReference type="ChEBI" id="CHEBI:29991"/>
    </ligand>
</feature>
<evidence type="ECO:0000256" key="6">
    <source>
        <dbReference type="ARBA" id="ARBA00048859"/>
    </source>
</evidence>
<dbReference type="EC" id="2.1.3.2" evidence="7"/>
<feature type="binding site" evidence="7">
    <location>
        <position position="51"/>
    </location>
    <ligand>
        <name>carbamoyl phosphate</name>
        <dbReference type="ChEBI" id="CHEBI:58228"/>
    </ligand>
</feature>
<dbReference type="InterPro" id="IPR006132">
    <property type="entry name" value="Asp/Orn_carbamoyltranf_P-bd"/>
</dbReference>
<dbReference type="PRINTS" id="PR00101">
    <property type="entry name" value="ATCASE"/>
</dbReference>
<dbReference type="Pfam" id="PF02729">
    <property type="entry name" value="OTCace_N"/>
    <property type="match status" value="1"/>
</dbReference>
<feature type="binding site" evidence="7">
    <location>
        <position position="253"/>
    </location>
    <ligand>
        <name>carbamoyl phosphate</name>
        <dbReference type="ChEBI" id="CHEBI:58228"/>
    </ligand>
</feature>
<dbReference type="InterPro" id="IPR036901">
    <property type="entry name" value="Asp/Orn_carbamoylTrfase_sf"/>
</dbReference>
<gene>
    <name evidence="7" type="primary">pyrB</name>
    <name evidence="10" type="ORF">BTJ66_02200</name>
    <name evidence="11" type="ORF">MNY58_08630</name>
</gene>
<protein>
    <recommendedName>
        <fullName evidence="7">Aspartate carbamoyltransferase</fullName>
        <ecNumber evidence="7">2.1.3.2</ecNumber>
    </recommendedName>
    <alternativeName>
        <fullName evidence="7">Aspartate transcarbamylase</fullName>
        <shortName evidence="7">ATCase</shortName>
    </alternativeName>
</protein>
<comment type="similarity">
    <text evidence="2 7">Belongs to the aspartate/ornithine carbamoyltransferase superfamily. ATCase family.</text>
</comment>
<name>A0A2C6UAB0_9STAP</name>
<evidence type="ECO:0000259" key="9">
    <source>
        <dbReference type="Pfam" id="PF02729"/>
    </source>
</evidence>
<dbReference type="EMBL" id="MRZN01000002">
    <property type="protein sequence ID" value="PHK50672.1"/>
    <property type="molecule type" value="Genomic_DNA"/>
</dbReference>
<evidence type="ECO:0000259" key="8">
    <source>
        <dbReference type="Pfam" id="PF00185"/>
    </source>
</evidence>
<dbReference type="PANTHER" id="PTHR45753">
    <property type="entry name" value="ORNITHINE CARBAMOYLTRANSFERASE, MITOCHONDRIAL"/>
    <property type="match status" value="1"/>
</dbReference>
<keyword evidence="13" id="KW-1185">Reference proteome</keyword>
<evidence type="ECO:0000313" key="10">
    <source>
        <dbReference type="EMBL" id="PHK50672.1"/>
    </source>
</evidence>
<evidence type="ECO:0000256" key="5">
    <source>
        <dbReference type="ARBA" id="ARBA00043884"/>
    </source>
</evidence>
<organism evidence="10 12">
    <name type="scientific">Staphylococcus edaphicus</name>
    <dbReference type="NCBI Taxonomy" id="1955013"/>
    <lineage>
        <taxon>Bacteria</taxon>
        <taxon>Bacillati</taxon>
        <taxon>Bacillota</taxon>
        <taxon>Bacilli</taxon>
        <taxon>Bacillales</taxon>
        <taxon>Staphylococcaceae</taxon>
        <taxon>Staphylococcus</taxon>
    </lineage>
</organism>
<dbReference type="InterPro" id="IPR002082">
    <property type="entry name" value="Asp_carbamoyltransf"/>
</dbReference>
<feature type="binding site" evidence="7">
    <location>
        <position position="100"/>
    </location>
    <ligand>
        <name>carbamoyl phosphate</name>
        <dbReference type="ChEBI" id="CHEBI:58228"/>
    </ligand>
</feature>
<dbReference type="NCBIfam" id="TIGR00670">
    <property type="entry name" value="asp_carb_tr"/>
    <property type="match status" value="1"/>
</dbReference>
<dbReference type="AlphaFoldDB" id="A0A2C6UAB0"/>
<accession>A0A2C6UAB0</accession>
<feature type="domain" description="Aspartate/ornithine carbamoyltransferase Asp/Orn-binding" evidence="8">
    <location>
        <begin position="146"/>
        <end position="290"/>
    </location>
</feature>
<dbReference type="GO" id="GO:0005829">
    <property type="term" value="C:cytosol"/>
    <property type="evidence" value="ECO:0007669"/>
    <property type="project" value="TreeGrafter"/>
</dbReference>
<evidence type="ECO:0000313" key="13">
    <source>
        <dbReference type="Proteomes" id="UP001056588"/>
    </source>
</evidence>
<proteinExistence type="inferred from homology"/>
<dbReference type="InterPro" id="IPR006131">
    <property type="entry name" value="Asp_carbamoyltransf_Asp/Orn-bd"/>
</dbReference>
<dbReference type="PROSITE" id="PS00097">
    <property type="entry name" value="CARBAMOYLTRANSFERASE"/>
    <property type="match status" value="1"/>
</dbReference>
<dbReference type="UniPathway" id="UPA00070">
    <property type="reaction ID" value="UER00116"/>
</dbReference>
<evidence type="ECO:0000256" key="1">
    <source>
        <dbReference type="ARBA" id="ARBA00004852"/>
    </source>
</evidence>
<dbReference type="EMBL" id="CP093217">
    <property type="protein sequence ID" value="UQW80658.1"/>
    <property type="molecule type" value="Genomic_DNA"/>
</dbReference>
<dbReference type="Gene3D" id="3.40.50.1370">
    <property type="entry name" value="Aspartate/ornithine carbamoyltransferase"/>
    <property type="match status" value="2"/>
</dbReference>
<dbReference type="PRINTS" id="PR00100">
    <property type="entry name" value="AOTCASE"/>
</dbReference>
<keyword evidence="4 7" id="KW-0665">Pyrimidine biosynthesis</keyword>
<comment type="catalytic activity">
    <reaction evidence="6 7">
        <text>carbamoyl phosphate + L-aspartate = N-carbamoyl-L-aspartate + phosphate + H(+)</text>
        <dbReference type="Rhea" id="RHEA:20013"/>
        <dbReference type="ChEBI" id="CHEBI:15378"/>
        <dbReference type="ChEBI" id="CHEBI:29991"/>
        <dbReference type="ChEBI" id="CHEBI:32814"/>
        <dbReference type="ChEBI" id="CHEBI:43474"/>
        <dbReference type="ChEBI" id="CHEBI:58228"/>
        <dbReference type="EC" id="2.1.3.2"/>
    </reaction>
</comment>
<dbReference type="InterPro" id="IPR006130">
    <property type="entry name" value="Asp/Orn_carbamoylTrfase"/>
</dbReference>
<dbReference type="Pfam" id="PF00185">
    <property type="entry name" value="OTCace"/>
    <property type="match status" value="1"/>
</dbReference>
<evidence type="ECO:0000256" key="3">
    <source>
        <dbReference type="ARBA" id="ARBA00022679"/>
    </source>
</evidence>
<reference evidence="10" key="1">
    <citation type="journal article" date="2017" name="Appl. Environ. Microbiol.">
        <title>Staphylococcus edaphicus sp. nov., isolated in Antarctica, harbours mecC gene and genomic islands with suspected role in adaptation to extreme environment.</title>
        <authorList>
            <person name="Pantucek R."/>
            <person name="Sedlacek I."/>
            <person name="Indrakova A."/>
            <person name="Vrbovska V."/>
            <person name="Maslanova I."/>
            <person name="Kovarovic V."/>
            <person name="Svec P."/>
            <person name="Kralova S."/>
            <person name="Kristofova L."/>
            <person name="Keklakova J."/>
            <person name="Petras P."/>
            <person name="Doskar J."/>
        </authorList>
    </citation>
    <scope>NUCLEOTIDE SEQUENCE</scope>
    <source>
        <strain evidence="10">CCM 8730</strain>
    </source>
</reference>
<reference evidence="11" key="4">
    <citation type="submission" date="2022-03" db="EMBL/GenBank/DDBJ databases">
        <title>Complete Genome Sequence of Staphylococcus edaphicus strain CCM 8731.</title>
        <authorList>
            <person name="Rimmer C.O."/>
            <person name="Thomas J.C."/>
        </authorList>
    </citation>
    <scope>NUCLEOTIDE SEQUENCE</scope>
    <source>
        <strain evidence="11">CCM 8731</strain>
    </source>
</reference>
<dbReference type="OrthoDB" id="9774690at2"/>
<dbReference type="GO" id="GO:0044205">
    <property type="term" value="P:'de novo' UMP biosynthetic process"/>
    <property type="evidence" value="ECO:0007669"/>
    <property type="project" value="UniProtKB-UniRule"/>
</dbReference>
<evidence type="ECO:0000256" key="4">
    <source>
        <dbReference type="ARBA" id="ARBA00022975"/>
    </source>
</evidence>
<dbReference type="PANTHER" id="PTHR45753:SF6">
    <property type="entry name" value="ASPARTATE CARBAMOYLTRANSFERASE"/>
    <property type="match status" value="1"/>
</dbReference>
<feature type="binding site" evidence="7">
    <location>
        <position position="130"/>
    </location>
    <ligand>
        <name>carbamoyl phosphate</name>
        <dbReference type="ChEBI" id="CHEBI:58228"/>
    </ligand>
</feature>
<dbReference type="GO" id="GO:0006207">
    <property type="term" value="P:'de novo' pyrimidine nucleobase biosynthetic process"/>
    <property type="evidence" value="ECO:0007669"/>
    <property type="project" value="InterPro"/>
</dbReference>
<feature type="domain" description="Aspartate/ornithine carbamoyltransferase carbamoyl-P binding" evidence="9">
    <location>
        <begin position="3"/>
        <end position="140"/>
    </location>
</feature>
<evidence type="ECO:0000313" key="12">
    <source>
        <dbReference type="Proteomes" id="UP000223828"/>
    </source>
</evidence>